<name>Q3YED7_CONMA</name>
<dbReference type="GO" id="GO:0008200">
    <property type="term" value="F:ion channel inhibitor activity"/>
    <property type="evidence" value="ECO:0007669"/>
    <property type="project" value="InterPro"/>
</dbReference>
<keyword evidence="2" id="KW-0964">Secreted</keyword>
<comment type="subcellular location">
    <subcellularLocation>
        <location evidence="1">Secreted</location>
    </subcellularLocation>
</comment>
<feature type="signal peptide" evidence="4">
    <location>
        <begin position="1"/>
        <end position="23"/>
    </location>
</feature>
<accession>Q3YED7</accession>
<dbReference type="Pfam" id="PF02950">
    <property type="entry name" value="Conotoxin"/>
    <property type="match status" value="1"/>
</dbReference>
<evidence type="ECO:0000256" key="3">
    <source>
        <dbReference type="ARBA" id="ARBA00023157"/>
    </source>
</evidence>
<feature type="chain" id="PRO_5004230815" evidence="4">
    <location>
        <begin position="24"/>
        <end position="72"/>
    </location>
</feature>
<dbReference type="AlphaFoldDB" id="Q3YED7"/>
<dbReference type="InterPro" id="IPR004214">
    <property type="entry name" value="Conotoxin"/>
</dbReference>
<keyword evidence="4" id="KW-0732">Signal</keyword>
<proteinExistence type="evidence at transcript level"/>
<reference evidence="5" key="1">
    <citation type="submission" date="2005-07" db="EMBL/GenBank/DDBJ databases">
        <title>Hainan O-superfamily peptides.</title>
        <authorList>
            <person name="Luo S."/>
            <person name="Zhangsun D."/>
        </authorList>
    </citation>
    <scope>NUCLEOTIDE SEQUENCE</scope>
</reference>
<dbReference type="EMBL" id="DQ141176">
    <property type="protein sequence ID" value="AAZ83775.1"/>
    <property type="molecule type" value="mRNA"/>
</dbReference>
<evidence type="ECO:0000313" key="5">
    <source>
        <dbReference type="EMBL" id="AAZ83775.1"/>
    </source>
</evidence>
<evidence type="ECO:0000256" key="2">
    <source>
        <dbReference type="ARBA" id="ARBA00022525"/>
    </source>
</evidence>
<evidence type="ECO:0000256" key="4">
    <source>
        <dbReference type="SAM" id="SignalP"/>
    </source>
</evidence>
<dbReference type="GO" id="GO:0005576">
    <property type="term" value="C:extracellular region"/>
    <property type="evidence" value="ECO:0007669"/>
    <property type="project" value="UniProtKB-SubCell"/>
</dbReference>
<protein>
    <submittedName>
        <fullName evidence="5">MgJr112P</fullName>
    </submittedName>
</protein>
<evidence type="ECO:0000256" key="1">
    <source>
        <dbReference type="ARBA" id="ARBA00004613"/>
    </source>
</evidence>
<organism evidence="5">
    <name type="scientific">Conus magus</name>
    <name type="common">Magical cone</name>
    <dbReference type="NCBI Taxonomy" id="6492"/>
    <lineage>
        <taxon>Eukaryota</taxon>
        <taxon>Metazoa</taxon>
        <taxon>Spiralia</taxon>
        <taxon>Lophotrochozoa</taxon>
        <taxon>Mollusca</taxon>
        <taxon>Gastropoda</taxon>
        <taxon>Caenogastropoda</taxon>
        <taxon>Neogastropoda</taxon>
        <taxon>Conoidea</taxon>
        <taxon>Conidae</taxon>
        <taxon>Conus</taxon>
        <taxon>Pionoconus</taxon>
    </lineage>
</organism>
<reference evidence="5" key="2">
    <citation type="submission" date="2005-07" db="EMBL/GenBank/DDBJ databases">
        <title>Novel O-superfamily conotoxins, and their coding polynucleotides and use.</title>
        <authorList>
            <person name="Luo S."/>
            <person name="Zhangsun D."/>
            <person name="Zhang B."/>
            <person name="Lin Q."/>
        </authorList>
    </citation>
    <scope>NUCLEOTIDE SEQUENCE</scope>
</reference>
<keyword evidence="3" id="KW-1015">Disulfide bond</keyword>
<dbReference type="ConoServer" id="3639">
    <property type="toxin name" value="MgJr112 precursor"/>
</dbReference>
<sequence>MAKLTVLLLVAAVLLSTQVLVQGDGETPQRARFFTARKFSGVNKKGCDPKWTICNNDAECCFPYSCENSNCQ</sequence>